<dbReference type="InParanoid" id="F4WEN0"/>
<dbReference type="GO" id="GO:0042148">
    <property type="term" value="P:DNA strand invasion"/>
    <property type="evidence" value="ECO:0007669"/>
    <property type="project" value="TreeGrafter"/>
</dbReference>
<dbReference type="GO" id="GO:0005657">
    <property type="term" value="C:replication fork"/>
    <property type="evidence" value="ECO:0007669"/>
    <property type="project" value="TreeGrafter"/>
</dbReference>
<dbReference type="AlphaFoldDB" id="F4WEN0"/>
<dbReference type="SUPFAM" id="SSF52540">
    <property type="entry name" value="P-loop containing nucleoside triphosphate hydrolases"/>
    <property type="match status" value="1"/>
</dbReference>
<reference evidence="4" key="1">
    <citation type="submission" date="2011-02" db="EMBL/GenBank/DDBJ databases">
        <title>The genome of the leaf-cutting ant Acromyrmex echinatior suggests key adaptations to social evolution and fungus farming.</title>
        <authorList>
            <person name="Nygaard S."/>
            <person name="Zhang G."/>
        </authorList>
    </citation>
    <scope>NUCLEOTIDE SEQUENCE</scope>
</reference>
<dbReference type="GO" id="GO:0140664">
    <property type="term" value="F:ATP-dependent DNA damage sensor activity"/>
    <property type="evidence" value="ECO:0007669"/>
    <property type="project" value="InterPro"/>
</dbReference>
<keyword evidence="5" id="KW-1185">Reference proteome</keyword>
<dbReference type="PANTHER" id="PTHR46457:SF1">
    <property type="entry name" value="DNA REPAIR PROTEIN RAD51 HOMOLOG 4"/>
    <property type="match status" value="1"/>
</dbReference>
<dbReference type="InterPro" id="IPR013632">
    <property type="entry name" value="Rad51_C"/>
</dbReference>
<dbReference type="Pfam" id="PF08423">
    <property type="entry name" value="Rad51"/>
    <property type="match status" value="1"/>
</dbReference>
<dbReference type="InterPro" id="IPR027417">
    <property type="entry name" value="P-loop_NTPase"/>
</dbReference>
<dbReference type="GO" id="GO:0000724">
    <property type="term" value="P:double-strand break repair via homologous recombination"/>
    <property type="evidence" value="ECO:0007669"/>
    <property type="project" value="TreeGrafter"/>
</dbReference>
<dbReference type="Proteomes" id="UP000007755">
    <property type="component" value="Unassembled WGS sequence"/>
</dbReference>
<evidence type="ECO:0000256" key="1">
    <source>
        <dbReference type="ARBA" id="ARBA00004123"/>
    </source>
</evidence>
<accession>F4WEN0</accession>
<dbReference type="GO" id="GO:0000400">
    <property type="term" value="F:four-way junction DNA binding"/>
    <property type="evidence" value="ECO:0007669"/>
    <property type="project" value="TreeGrafter"/>
</dbReference>
<dbReference type="GO" id="GO:0005815">
    <property type="term" value="C:microtubule organizing center"/>
    <property type="evidence" value="ECO:0007669"/>
    <property type="project" value="TreeGrafter"/>
</dbReference>
<evidence type="ECO:0000259" key="3">
    <source>
        <dbReference type="PROSITE" id="PS50162"/>
    </source>
</evidence>
<dbReference type="GO" id="GO:0003697">
    <property type="term" value="F:single-stranded DNA binding"/>
    <property type="evidence" value="ECO:0007669"/>
    <property type="project" value="TreeGrafter"/>
</dbReference>
<dbReference type="GO" id="GO:0007131">
    <property type="term" value="P:reciprocal meiotic recombination"/>
    <property type="evidence" value="ECO:0007669"/>
    <property type="project" value="TreeGrafter"/>
</dbReference>
<dbReference type="GO" id="GO:0005524">
    <property type="term" value="F:ATP binding"/>
    <property type="evidence" value="ECO:0007669"/>
    <property type="project" value="InterPro"/>
</dbReference>
<dbReference type="OrthoDB" id="336321at2759"/>
<gene>
    <name evidence="4" type="ORF">G5I_04037</name>
</gene>
<dbReference type="PANTHER" id="PTHR46457">
    <property type="entry name" value="DNA REPAIR PROTEIN RAD51 HOMOLOG 4"/>
    <property type="match status" value="1"/>
</dbReference>
<dbReference type="Gene3D" id="3.40.50.300">
    <property type="entry name" value="P-loop containing nucleotide triphosphate hydrolases"/>
    <property type="match status" value="2"/>
</dbReference>
<protein>
    <submittedName>
        <fullName evidence="4">DNA repair protein RAD51-like protein 4</fullName>
    </submittedName>
</protein>
<comment type="subcellular location">
    <subcellularLocation>
        <location evidence="1">Nucleus</location>
    </subcellularLocation>
</comment>
<evidence type="ECO:0000256" key="2">
    <source>
        <dbReference type="ARBA" id="ARBA00023242"/>
    </source>
</evidence>
<dbReference type="GO" id="GO:0033063">
    <property type="term" value="C:Rad51B-Rad51C-Rad51D-XRCC2 complex"/>
    <property type="evidence" value="ECO:0007669"/>
    <property type="project" value="TreeGrafter"/>
</dbReference>
<dbReference type="STRING" id="103372.F4WEN0"/>
<name>F4WEN0_ACREC</name>
<dbReference type="InterPro" id="IPR020588">
    <property type="entry name" value="RecA_ATP-bd"/>
</dbReference>
<dbReference type="EMBL" id="GL888103">
    <property type="protein sequence ID" value="EGI67393.1"/>
    <property type="molecule type" value="Genomic_DNA"/>
</dbReference>
<organism evidence="5">
    <name type="scientific">Acromyrmex echinatior</name>
    <name type="common">Panamanian leafcutter ant</name>
    <name type="synonym">Acromyrmex octospinosus echinatior</name>
    <dbReference type="NCBI Taxonomy" id="103372"/>
    <lineage>
        <taxon>Eukaryota</taxon>
        <taxon>Metazoa</taxon>
        <taxon>Ecdysozoa</taxon>
        <taxon>Arthropoda</taxon>
        <taxon>Hexapoda</taxon>
        <taxon>Insecta</taxon>
        <taxon>Pterygota</taxon>
        <taxon>Neoptera</taxon>
        <taxon>Endopterygota</taxon>
        <taxon>Hymenoptera</taxon>
        <taxon>Apocrita</taxon>
        <taxon>Aculeata</taxon>
        <taxon>Formicoidea</taxon>
        <taxon>Formicidae</taxon>
        <taxon>Myrmicinae</taxon>
        <taxon>Acromyrmex</taxon>
    </lineage>
</organism>
<feature type="domain" description="RecA family profile 1" evidence="3">
    <location>
        <begin position="84"/>
        <end position="131"/>
    </location>
</feature>
<dbReference type="InterPro" id="IPR051988">
    <property type="entry name" value="HRR_RAD51_Paralog"/>
</dbReference>
<keyword evidence="2" id="KW-0539">Nucleus</keyword>
<sequence length="271" mass="30481">MVKLNTDVHPSLSETVTENLRRRNIVTIVDFISTNPIKLTNITGLLHTVCIPLIKDKNVLQMKHCILKKFGGVKKNATQHLAIERNVILTSVTCLDELLRGGLYPGQLCELCGPRASGKTQLCFTIAANVASQSGGIVWYFDTKKDFCRLRYEGIMRARNFEQKVPRNGQQSDNETTYELQDLAEVCRFLTMEYQAVVITVNLLTQWNSSEQTNAADITPALGKYWANIPATRLLITRLHGETRKINVWKDLRLIENSSCIVTINDVGVTS</sequence>
<dbReference type="GO" id="GO:0000723">
    <property type="term" value="P:telomere maintenance"/>
    <property type="evidence" value="ECO:0007669"/>
    <property type="project" value="TreeGrafter"/>
</dbReference>
<evidence type="ECO:0000313" key="4">
    <source>
        <dbReference type="EMBL" id="EGI67393.1"/>
    </source>
</evidence>
<dbReference type="eggNOG" id="KOG1433">
    <property type="taxonomic scope" value="Eukaryota"/>
</dbReference>
<evidence type="ECO:0000313" key="5">
    <source>
        <dbReference type="Proteomes" id="UP000007755"/>
    </source>
</evidence>
<dbReference type="PROSITE" id="PS50162">
    <property type="entry name" value="RECA_2"/>
    <property type="match status" value="1"/>
</dbReference>
<proteinExistence type="predicted"/>